<dbReference type="GO" id="GO:0051539">
    <property type="term" value="F:4 iron, 4 sulfur cluster binding"/>
    <property type="evidence" value="ECO:0007669"/>
    <property type="project" value="UniProtKB-UniRule"/>
</dbReference>
<feature type="binding site" evidence="12">
    <location>
        <position position="113"/>
    </location>
    <ligand>
        <name>[4Fe-4S] cluster</name>
        <dbReference type="ChEBI" id="CHEBI:49883"/>
        <note>4Fe-4S-S-AdoMet</note>
    </ligand>
</feature>
<dbReference type="PANTHER" id="PTHR30544:SF5">
    <property type="entry name" value="RADICAL SAM CORE DOMAIN-CONTAINING PROTEIN"/>
    <property type="match status" value="1"/>
</dbReference>
<feature type="binding site" evidence="12">
    <location>
        <position position="291"/>
    </location>
    <ligand>
        <name>S-adenosyl-L-methionine</name>
        <dbReference type="ChEBI" id="CHEBI:59789"/>
    </ligand>
</feature>
<dbReference type="EC" id="2.1.1.192" evidence="12"/>
<dbReference type="GO" id="GO:0005737">
    <property type="term" value="C:cytoplasm"/>
    <property type="evidence" value="ECO:0007669"/>
    <property type="project" value="UniProtKB-SubCell"/>
</dbReference>
<dbReference type="PIRSF" id="PIRSF006004">
    <property type="entry name" value="CHP00048"/>
    <property type="match status" value="1"/>
</dbReference>
<dbReference type="PATRIC" id="fig|36847.3.peg.3368"/>
<dbReference type="RefSeq" id="WP_066090842.1">
    <property type="nucleotide sequence ID" value="NZ_LRVM01000016.1"/>
</dbReference>
<evidence type="ECO:0000256" key="7">
    <source>
        <dbReference type="ARBA" id="ARBA00022691"/>
    </source>
</evidence>
<evidence type="ECO:0000256" key="1">
    <source>
        <dbReference type="ARBA" id="ARBA00004496"/>
    </source>
</evidence>
<gene>
    <name evidence="12 14" type="primary">rlmN</name>
    <name evidence="14" type="ORF">CLNEO_28790</name>
</gene>
<organism evidence="14 15">
    <name type="scientific">Anaerotignum neopropionicum</name>
    <dbReference type="NCBI Taxonomy" id="36847"/>
    <lineage>
        <taxon>Bacteria</taxon>
        <taxon>Bacillati</taxon>
        <taxon>Bacillota</taxon>
        <taxon>Clostridia</taxon>
        <taxon>Lachnospirales</taxon>
        <taxon>Anaerotignaceae</taxon>
        <taxon>Anaerotignum</taxon>
    </lineage>
</organism>
<comment type="catalytic activity">
    <reaction evidence="12">
        <text>adenosine(2503) in 23S rRNA + 2 reduced [2Fe-2S]-[ferredoxin] + 2 S-adenosyl-L-methionine = 2-methyladenosine(2503) in 23S rRNA + 5'-deoxyadenosine + L-methionine + 2 oxidized [2Fe-2S]-[ferredoxin] + S-adenosyl-L-homocysteine</text>
        <dbReference type="Rhea" id="RHEA:42916"/>
        <dbReference type="Rhea" id="RHEA-COMP:10000"/>
        <dbReference type="Rhea" id="RHEA-COMP:10001"/>
        <dbReference type="Rhea" id="RHEA-COMP:10152"/>
        <dbReference type="Rhea" id="RHEA-COMP:10282"/>
        <dbReference type="ChEBI" id="CHEBI:17319"/>
        <dbReference type="ChEBI" id="CHEBI:33737"/>
        <dbReference type="ChEBI" id="CHEBI:33738"/>
        <dbReference type="ChEBI" id="CHEBI:57844"/>
        <dbReference type="ChEBI" id="CHEBI:57856"/>
        <dbReference type="ChEBI" id="CHEBI:59789"/>
        <dbReference type="ChEBI" id="CHEBI:74411"/>
        <dbReference type="ChEBI" id="CHEBI:74497"/>
        <dbReference type="EC" id="2.1.1.192"/>
    </reaction>
</comment>
<comment type="miscellaneous">
    <text evidence="12">Reaction proceeds by a ping-pong mechanism involving intermediate methylation of a conserved cysteine residue.</text>
</comment>
<dbReference type="InterPro" id="IPR007197">
    <property type="entry name" value="rSAM"/>
</dbReference>
<comment type="catalytic activity">
    <reaction evidence="12">
        <text>adenosine(37) in tRNA + 2 reduced [2Fe-2S]-[ferredoxin] + 2 S-adenosyl-L-methionine = 2-methyladenosine(37) in tRNA + 5'-deoxyadenosine + L-methionine + 2 oxidized [2Fe-2S]-[ferredoxin] + S-adenosyl-L-homocysteine</text>
        <dbReference type="Rhea" id="RHEA:43332"/>
        <dbReference type="Rhea" id="RHEA-COMP:10000"/>
        <dbReference type="Rhea" id="RHEA-COMP:10001"/>
        <dbReference type="Rhea" id="RHEA-COMP:10162"/>
        <dbReference type="Rhea" id="RHEA-COMP:10485"/>
        <dbReference type="ChEBI" id="CHEBI:17319"/>
        <dbReference type="ChEBI" id="CHEBI:33737"/>
        <dbReference type="ChEBI" id="CHEBI:33738"/>
        <dbReference type="ChEBI" id="CHEBI:57844"/>
        <dbReference type="ChEBI" id="CHEBI:57856"/>
        <dbReference type="ChEBI" id="CHEBI:59789"/>
        <dbReference type="ChEBI" id="CHEBI:74411"/>
        <dbReference type="ChEBI" id="CHEBI:74497"/>
        <dbReference type="EC" id="2.1.1.192"/>
    </reaction>
</comment>
<dbReference type="GO" id="GO:0000049">
    <property type="term" value="F:tRNA binding"/>
    <property type="evidence" value="ECO:0007669"/>
    <property type="project" value="UniProtKB-UniRule"/>
</dbReference>
<feature type="binding site" evidence="12">
    <location>
        <position position="117"/>
    </location>
    <ligand>
        <name>[4Fe-4S] cluster</name>
        <dbReference type="ChEBI" id="CHEBI:49883"/>
        <note>4Fe-4S-S-AdoMet</note>
    </ligand>
</feature>
<keyword evidence="11 12" id="KW-0411">Iron-sulfur</keyword>
<dbReference type="EMBL" id="LRVM01000016">
    <property type="protein sequence ID" value="KXL51733.1"/>
    <property type="molecule type" value="Genomic_DNA"/>
</dbReference>
<feature type="domain" description="Radical SAM core" evidence="13">
    <location>
        <begin position="99"/>
        <end position="329"/>
    </location>
</feature>
<dbReference type="SFLD" id="SFLDS00029">
    <property type="entry name" value="Radical_SAM"/>
    <property type="match status" value="1"/>
</dbReference>
<keyword evidence="3 12" id="KW-0963">Cytoplasm</keyword>
<keyword evidence="12" id="KW-1015">Disulfide bond</keyword>
<evidence type="ECO:0000256" key="4">
    <source>
        <dbReference type="ARBA" id="ARBA00022552"/>
    </source>
</evidence>
<dbReference type="PROSITE" id="PS51918">
    <property type="entry name" value="RADICAL_SAM"/>
    <property type="match status" value="1"/>
</dbReference>
<feature type="binding site" evidence="12">
    <location>
        <begin position="160"/>
        <end position="161"/>
    </location>
    <ligand>
        <name>S-adenosyl-L-methionine</name>
        <dbReference type="ChEBI" id="CHEBI:59789"/>
    </ligand>
</feature>
<evidence type="ECO:0000256" key="9">
    <source>
        <dbReference type="ARBA" id="ARBA00022723"/>
    </source>
</evidence>
<evidence type="ECO:0000256" key="3">
    <source>
        <dbReference type="ARBA" id="ARBA00022490"/>
    </source>
</evidence>
<keyword evidence="7 12" id="KW-0949">S-adenosyl-L-methionine</keyword>
<dbReference type="GO" id="GO:0070040">
    <property type="term" value="F:rRNA (adenine(2503)-C2-)-methyltransferase activity"/>
    <property type="evidence" value="ECO:0007669"/>
    <property type="project" value="UniProtKB-UniRule"/>
</dbReference>
<comment type="caution">
    <text evidence="14">The sequence shown here is derived from an EMBL/GenBank/DDBJ whole genome shotgun (WGS) entry which is preliminary data.</text>
</comment>
<dbReference type="Pfam" id="PF21016">
    <property type="entry name" value="RlmN_N"/>
    <property type="match status" value="1"/>
</dbReference>
<feature type="binding site" evidence="12">
    <location>
        <position position="120"/>
    </location>
    <ligand>
        <name>[4Fe-4S] cluster</name>
        <dbReference type="ChEBI" id="CHEBI:49883"/>
        <note>4Fe-4S-S-AdoMet</note>
    </ligand>
</feature>
<evidence type="ECO:0000256" key="8">
    <source>
        <dbReference type="ARBA" id="ARBA00022694"/>
    </source>
</evidence>
<keyword evidence="4 12" id="KW-0698">rRNA processing</keyword>
<evidence type="ECO:0000256" key="11">
    <source>
        <dbReference type="ARBA" id="ARBA00023014"/>
    </source>
</evidence>
<evidence type="ECO:0000256" key="6">
    <source>
        <dbReference type="ARBA" id="ARBA00022679"/>
    </source>
</evidence>
<comment type="subcellular location">
    <subcellularLocation>
        <location evidence="1 12">Cytoplasm</location>
    </subcellularLocation>
</comment>
<dbReference type="InterPro" id="IPR013785">
    <property type="entry name" value="Aldolase_TIM"/>
</dbReference>
<dbReference type="STRING" id="36847.CLNEO_28790"/>
<comment type="cofactor">
    <cofactor evidence="12">
        <name>[4Fe-4S] cluster</name>
        <dbReference type="ChEBI" id="CHEBI:49883"/>
    </cofactor>
    <text evidence="12">Binds 1 [4Fe-4S] cluster. The cluster is coordinated with 3 cysteines and an exchangeable S-adenosyl-L-methionine.</text>
</comment>
<dbReference type="GO" id="GO:0019843">
    <property type="term" value="F:rRNA binding"/>
    <property type="evidence" value="ECO:0007669"/>
    <property type="project" value="UniProtKB-UniRule"/>
</dbReference>
<accession>A0A136WB37</accession>
<dbReference type="GO" id="GO:0070475">
    <property type="term" value="P:rRNA base methylation"/>
    <property type="evidence" value="ECO:0007669"/>
    <property type="project" value="UniProtKB-UniRule"/>
</dbReference>
<dbReference type="SUPFAM" id="SSF102114">
    <property type="entry name" value="Radical SAM enzymes"/>
    <property type="match status" value="1"/>
</dbReference>
<keyword evidence="8 12" id="KW-0819">tRNA processing</keyword>
<dbReference type="FunFam" id="3.20.20.70:FF:000014">
    <property type="entry name" value="Probable dual-specificity RNA methyltransferase RlmN"/>
    <property type="match status" value="1"/>
</dbReference>
<dbReference type="Pfam" id="PF04055">
    <property type="entry name" value="Radical_SAM"/>
    <property type="match status" value="1"/>
</dbReference>
<dbReference type="InterPro" id="IPR004383">
    <property type="entry name" value="rRNA_lsu_MTrfase_RlmN/Cfr"/>
</dbReference>
<feature type="active site" description="S-methylcysteine intermediate" evidence="12">
    <location>
        <position position="334"/>
    </location>
</feature>
<keyword evidence="6 12" id="KW-0808">Transferase</keyword>
<dbReference type="GO" id="GO:0002935">
    <property type="term" value="F:tRNA (adenine(37)-C2)-methyltransferase activity"/>
    <property type="evidence" value="ECO:0007669"/>
    <property type="project" value="UniProtKB-UniRule"/>
</dbReference>
<evidence type="ECO:0000256" key="10">
    <source>
        <dbReference type="ARBA" id="ARBA00023004"/>
    </source>
</evidence>
<dbReference type="SFLD" id="SFLDF00275">
    <property type="entry name" value="adenosine_C2_methyltransferase"/>
    <property type="match status" value="1"/>
</dbReference>
<feature type="active site" description="Proton acceptor" evidence="12">
    <location>
        <position position="93"/>
    </location>
</feature>
<dbReference type="AlphaFoldDB" id="A0A136WB37"/>
<dbReference type="Proteomes" id="UP000070539">
    <property type="component" value="Unassembled WGS sequence"/>
</dbReference>
<keyword evidence="2 12" id="KW-0004">4Fe-4S</keyword>
<dbReference type="SFLD" id="SFLDG01062">
    <property type="entry name" value="methyltransferase_(Class_A)"/>
    <property type="match status" value="1"/>
</dbReference>
<keyword evidence="10 12" id="KW-0408">Iron</keyword>
<dbReference type="GO" id="GO:0046872">
    <property type="term" value="F:metal ion binding"/>
    <property type="evidence" value="ECO:0007669"/>
    <property type="project" value="UniProtKB-KW"/>
</dbReference>
<name>A0A136WB37_9FIRM</name>
<dbReference type="PANTHER" id="PTHR30544">
    <property type="entry name" value="23S RRNA METHYLTRANSFERASE"/>
    <property type="match status" value="1"/>
</dbReference>
<comment type="caution">
    <text evidence="12">Lacks conserved residue(s) required for the propagation of feature annotation.</text>
</comment>
<evidence type="ECO:0000259" key="13">
    <source>
        <dbReference type="PROSITE" id="PS51918"/>
    </source>
</evidence>
<reference evidence="14 15" key="1">
    <citation type="submission" date="2016-01" db="EMBL/GenBank/DDBJ databases">
        <title>Genome sequence of Clostridium neopropionicum X4, DSM-3847.</title>
        <authorList>
            <person name="Poehlein A."/>
            <person name="Beck M.H."/>
            <person name="Bengelsdorf F.R."/>
            <person name="Daniel R."/>
            <person name="Duerre P."/>
        </authorList>
    </citation>
    <scope>NUCLEOTIDE SEQUENCE [LARGE SCALE GENOMIC DNA]</scope>
    <source>
        <strain evidence="14 15">DSM-3847</strain>
    </source>
</reference>
<dbReference type="CDD" id="cd01335">
    <property type="entry name" value="Radical_SAM"/>
    <property type="match status" value="1"/>
</dbReference>
<protein>
    <recommendedName>
        <fullName evidence="12">Probable dual-specificity RNA methyltransferase RlmN</fullName>
        <ecNumber evidence="12">2.1.1.192</ecNumber>
    </recommendedName>
    <alternativeName>
        <fullName evidence="12">23S rRNA (adenine(2503)-C(2))-methyltransferase</fullName>
    </alternativeName>
    <alternativeName>
        <fullName evidence="12">23S rRNA m2A2503 methyltransferase</fullName>
    </alternativeName>
    <alternativeName>
        <fullName evidence="12">Ribosomal RNA large subunit methyltransferase N</fullName>
    </alternativeName>
    <alternativeName>
        <fullName evidence="12">tRNA (adenine(37)-C(2))-methyltransferase</fullName>
    </alternativeName>
    <alternativeName>
        <fullName evidence="12">tRNA m2A37 methyltransferase</fullName>
    </alternativeName>
</protein>
<comment type="function">
    <text evidence="12">Specifically methylates position 2 of adenine 2503 in 23S rRNA and position 2 of adenine 37 in tRNAs.</text>
</comment>
<feature type="binding site" evidence="12">
    <location>
        <begin position="215"/>
        <end position="217"/>
    </location>
    <ligand>
        <name>S-adenosyl-L-methionine</name>
        <dbReference type="ChEBI" id="CHEBI:59789"/>
    </ligand>
</feature>
<keyword evidence="15" id="KW-1185">Reference proteome</keyword>
<feature type="binding site" evidence="12">
    <location>
        <position position="192"/>
    </location>
    <ligand>
        <name>S-adenosyl-L-methionine</name>
        <dbReference type="ChEBI" id="CHEBI:59789"/>
    </ligand>
</feature>
<proteinExistence type="inferred from homology"/>
<dbReference type="HAMAP" id="MF_01849">
    <property type="entry name" value="RNA_methyltr_RlmN"/>
    <property type="match status" value="1"/>
</dbReference>
<keyword evidence="9 12" id="KW-0479">Metal-binding</keyword>
<dbReference type="Gene3D" id="1.10.150.530">
    <property type="match status" value="1"/>
</dbReference>
<dbReference type="InterPro" id="IPR040072">
    <property type="entry name" value="Methyltransferase_A"/>
</dbReference>
<dbReference type="InterPro" id="IPR048641">
    <property type="entry name" value="RlmN_N"/>
</dbReference>
<dbReference type="InterPro" id="IPR058240">
    <property type="entry name" value="rSAM_sf"/>
</dbReference>
<comment type="similarity">
    <text evidence="12">Belongs to the radical SAM superfamily. RlmN family.</text>
</comment>
<sequence>MAKTDLKSMNLEEIQFFMADLGEPKFRAKQLFEWMHKKQVSSFDEMTNLSKGLREKLGQNATLRGVEGVRRLISQIDGTRKYLFALENDSVIESVLMKYEHGNTVCISTQAGCRMGCRFCASTIDGVERNLSAGEMLSQVYEIQKDCGEHINGVVLMGSGEPLDNYENVVKFLRLINHPDGQNMGQRHITLSTCGLIEKMYQLEEEHLQITLAVSLHAPNDEIRKQIMPVARANPMDRLLVACYDYTEKTKRRITFEYAMMQGINDSDACAKELATKLREMLCHVNLIPVNDVKERDYTKSSADRVKRFAAILQGNGVETTIRRKLGSDIDAACGQLRRSHRKGERE</sequence>
<evidence type="ECO:0000313" key="14">
    <source>
        <dbReference type="EMBL" id="KXL51733.1"/>
    </source>
</evidence>
<evidence type="ECO:0000313" key="15">
    <source>
        <dbReference type="Proteomes" id="UP000070539"/>
    </source>
</evidence>
<dbReference type="InterPro" id="IPR027492">
    <property type="entry name" value="RNA_MTrfase_RlmN"/>
</dbReference>
<dbReference type="GO" id="GO:0030488">
    <property type="term" value="P:tRNA methylation"/>
    <property type="evidence" value="ECO:0007669"/>
    <property type="project" value="UniProtKB-UniRule"/>
</dbReference>
<evidence type="ECO:0000256" key="2">
    <source>
        <dbReference type="ARBA" id="ARBA00022485"/>
    </source>
</evidence>
<dbReference type="NCBIfam" id="TIGR00048">
    <property type="entry name" value="rRNA_mod_RlmN"/>
    <property type="match status" value="1"/>
</dbReference>
<keyword evidence="5 12" id="KW-0489">Methyltransferase</keyword>
<evidence type="ECO:0000256" key="5">
    <source>
        <dbReference type="ARBA" id="ARBA00022603"/>
    </source>
</evidence>
<dbReference type="Gene3D" id="3.20.20.70">
    <property type="entry name" value="Aldolase class I"/>
    <property type="match status" value="1"/>
</dbReference>
<evidence type="ECO:0000256" key="12">
    <source>
        <dbReference type="HAMAP-Rule" id="MF_01849"/>
    </source>
</evidence>
<dbReference type="OrthoDB" id="9793973at2"/>